<evidence type="ECO:0000259" key="2">
    <source>
        <dbReference type="Pfam" id="PF11716"/>
    </source>
</evidence>
<keyword evidence="3" id="KW-0413">Isomerase</keyword>
<gene>
    <name evidence="3" type="ORF">AAE021_07280</name>
</gene>
<feature type="region of interest" description="Disordered" evidence="1">
    <location>
        <begin position="214"/>
        <end position="234"/>
    </location>
</feature>
<dbReference type="SUPFAM" id="SSF109854">
    <property type="entry name" value="DinB/YfiT-like putative metalloenzymes"/>
    <property type="match status" value="1"/>
</dbReference>
<dbReference type="Pfam" id="PF11716">
    <property type="entry name" value="MDMPI_N"/>
    <property type="match status" value="1"/>
</dbReference>
<dbReference type="Gene3D" id="1.20.120.450">
    <property type="entry name" value="dinb family like domain"/>
    <property type="match status" value="1"/>
</dbReference>
<accession>A0ABZ2ZZQ7</accession>
<dbReference type="InterPro" id="IPR034660">
    <property type="entry name" value="DinB/YfiT-like"/>
</dbReference>
<evidence type="ECO:0000313" key="3">
    <source>
        <dbReference type="EMBL" id="WZP17352.1"/>
    </source>
</evidence>
<feature type="compositionally biased region" description="Gly residues" evidence="1">
    <location>
        <begin position="216"/>
        <end position="225"/>
    </location>
</feature>
<dbReference type="InterPro" id="IPR024344">
    <property type="entry name" value="MDMPI_metal-binding"/>
</dbReference>
<dbReference type="GO" id="GO:0016853">
    <property type="term" value="F:isomerase activity"/>
    <property type="evidence" value="ECO:0007669"/>
    <property type="project" value="UniProtKB-KW"/>
</dbReference>
<name>A0ABZ2ZZQ7_9MICC</name>
<reference evidence="3 4" key="1">
    <citation type="submission" date="2024-04" db="EMBL/GenBank/DDBJ databases">
        <title>Arthrobacter sp. from Plains bison fecal sample.</title>
        <authorList>
            <person name="Ruzzini A."/>
        </authorList>
    </citation>
    <scope>NUCLEOTIDE SEQUENCE [LARGE SCALE GENOMIC DNA]</scope>
    <source>
        <strain evidence="3 4">EINP1</strain>
    </source>
</reference>
<feature type="domain" description="Mycothiol-dependent maleylpyruvate isomerase metal-binding" evidence="2">
    <location>
        <begin position="15"/>
        <end position="103"/>
    </location>
</feature>
<dbReference type="Proteomes" id="UP001448858">
    <property type="component" value="Chromosome"/>
</dbReference>
<evidence type="ECO:0000256" key="1">
    <source>
        <dbReference type="SAM" id="MobiDB-lite"/>
    </source>
</evidence>
<organism evidence="3 4">
    <name type="scientific">Arthrobacter citreus</name>
    <dbReference type="NCBI Taxonomy" id="1670"/>
    <lineage>
        <taxon>Bacteria</taxon>
        <taxon>Bacillati</taxon>
        <taxon>Actinomycetota</taxon>
        <taxon>Actinomycetes</taxon>
        <taxon>Micrococcales</taxon>
        <taxon>Micrococcaceae</taxon>
        <taxon>Arthrobacter</taxon>
    </lineage>
</organism>
<dbReference type="NCBIfam" id="TIGR03083">
    <property type="entry name" value="maleylpyruvate isomerase family mycothiol-dependent enzyme"/>
    <property type="match status" value="1"/>
</dbReference>
<dbReference type="EMBL" id="CP151657">
    <property type="protein sequence ID" value="WZP17352.1"/>
    <property type="molecule type" value="Genomic_DNA"/>
</dbReference>
<dbReference type="InterPro" id="IPR017517">
    <property type="entry name" value="Maleyloyr_isom"/>
</dbReference>
<keyword evidence="4" id="KW-1185">Reference proteome</keyword>
<protein>
    <submittedName>
        <fullName evidence="3">Maleylpyruvate isomerase family mycothiol-dependent enzyme</fullName>
    </submittedName>
</protein>
<evidence type="ECO:0000313" key="4">
    <source>
        <dbReference type="Proteomes" id="UP001448858"/>
    </source>
</evidence>
<dbReference type="RefSeq" id="WP_342024950.1">
    <property type="nucleotide sequence ID" value="NZ_CP151657.1"/>
</dbReference>
<sequence length="234" mass="25157">MNNSSEKDPLWALIRAERAALAEDLAGLSTEQWQHGTLCGQWNVEQVLAHLTAGASMNQRQWLQSMIAARFRPDVHNQRRLVEHLGRTPAETLDQFRGVIDSTIAPSSHTAAYLGEVVVHAQDIRQPLGIPRTPAPEALAAVADFYTSRDFAVPSRSMADGFQLRATDGRFTTGYGLLVTGPTLTLVMSIAGRSAYLDQLAGPGAGTLRSRVQRGMGNGRGGGGALARAANQDK</sequence>
<proteinExistence type="predicted"/>